<reference evidence="2" key="1">
    <citation type="journal article" date="2019" name="Int. J. Syst. Evol. Microbiol.">
        <title>The Global Catalogue of Microorganisms (GCM) 10K type strain sequencing project: providing services to taxonomists for standard genome sequencing and annotation.</title>
        <authorList>
            <consortium name="The Broad Institute Genomics Platform"/>
            <consortium name="The Broad Institute Genome Sequencing Center for Infectious Disease"/>
            <person name="Wu L."/>
            <person name="Ma J."/>
        </authorList>
    </citation>
    <scope>NUCLEOTIDE SEQUENCE [LARGE SCALE GENOMIC DNA]</scope>
    <source>
        <strain evidence="2">R28</strain>
    </source>
</reference>
<sequence>MLNHTVLVHGFWLEILYFNRAKFAVLVDGGIRMPFFNNLIANLKQ</sequence>
<comment type="caution">
    <text evidence="1">The sequence shown here is derived from an EMBL/GenBank/DDBJ whole genome shotgun (WGS) entry which is preliminary data.</text>
</comment>
<protein>
    <submittedName>
        <fullName evidence="1">RAxF-45 family protein</fullName>
    </submittedName>
</protein>
<organism evidence="1 2">
    <name type="scientific">Ornithinibacillus salinisoli</name>
    <dbReference type="NCBI Taxonomy" id="1848459"/>
    <lineage>
        <taxon>Bacteria</taxon>
        <taxon>Bacillati</taxon>
        <taxon>Bacillota</taxon>
        <taxon>Bacilli</taxon>
        <taxon>Bacillales</taxon>
        <taxon>Bacillaceae</taxon>
        <taxon>Ornithinibacillus</taxon>
    </lineage>
</organism>
<evidence type="ECO:0000313" key="2">
    <source>
        <dbReference type="Proteomes" id="UP001597383"/>
    </source>
</evidence>
<keyword evidence="2" id="KW-1185">Reference proteome</keyword>
<evidence type="ECO:0000313" key="1">
    <source>
        <dbReference type="EMBL" id="MFD2043584.1"/>
    </source>
</evidence>
<proteinExistence type="predicted"/>
<dbReference type="NCBIfam" id="NF041642">
    <property type="entry name" value="RAxF_45"/>
    <property type="match status" value="1"/>
</dbReference>
<dbReference type="RefSeq" id="WP_377555310.1">
    <property type="nucleotide sequence ID" value="NZ_JBHUHQ010000009.1"/>
</dbReference>
<accession>A0ABW4VV83</accession>
<dbReference type="EMBL" id="JBHUHQ010000009">
    <property type="protein sequence ID" value="MFD2043584.1"/>
    <property type="molecule type" value="Genomic_DNA"/>
</dbReference>
<dbReference type="InterPro" id="IPR048146">
    <property type="entry name" value="RAxF_45-like"/>
</dbReference>
<gene>
    <name evidence="1" type="ORF">ACFSJF_04750</name>
</gene>
<name>A0ABW4VV83_9BACI</name>
<dbReference type="Proteomes" id="UP001597383">
    <property type="component" value="Unassembled WGS sequence"/>
</dbReference>